<feature type="chain" id="PRO_5031504356" description="Alginate lyase domain-containing protein" evidence="3">
    <location>
        <begin position="24"/>
        <end position="406"/>
    </location>
</feature>
<protein>
    <recommendedName>
        <fullName evidence="4">Alginate lyase domain-containing protein</fullName>
    </recommendedName>
</protein>
<dbReference type="RefSeq" id="WP_164650349.1">
    <property type="nucleotide sequence ID" value="NZ_CP047476.1"/>
</dbReference>
<dbReference type="InterPro" id="IPR008397">
    <property type="entry name" value="Alginate_lyase_dom"/>
</dbReference>
<dbReference type="EMBL" id="CP047476">
    <property type="protein sequence ID" value="QIA65449.1"/>
    <property type="molecule type" value="Genomic_DNA"/>
</dbReference>
<accession>A0A7Z2YFQ8</accession>
<sequence length="406" mass="46789">MKISKTRHLLTMAIFLSSGSALSLELPEFTFYDSNRINSINHNITADEGKFRYALETVISKADKALDSKVESVIDKPGPAPSGDMHDYLSISPYFWPDSDKEDGMPWLYRDGKINPLTRGSNTDQVKAARFLNNMGDLFVAYLHTDDDRYSQKMLDYINTWIVNPDTRMNPNLSYAQGIPGRNDGSCFGIIEWKNINNLISSVEILKHRNKLDDHSIDIIDLWFSDYLDWLVSSDLGREEKTRLNNHGSWYDYQVIGLQLYLNRNSDAEKQLDFTKFRIGQQFSIDGMQHNEVTRTKSISYSSMNLSALIQIAYMAQKVDVDLWNWTYLGDDGIRLEKGISYLYPYILDPSSWEYQQINMPIDKAISTITTPVIYKAMQTKHDLNVPDDVKKIVYKNIDARTILLY</sequence>
<evidence type="ECO:0000256" key="1">
    <source>
        <dbReference type="ARBA" id="ARBA00022729"/>
    </source>
</evidence>
<keyword evidence="6" id="KW-1185">Reference proteome</keyword>
<evidence type="ECO:0000256" key="2">
    <source>
        <dbReference type="ARBA" id="ARBA00023239"/>
    </source>
</evidence>
<keyword evidence="2" id="KW-0456">Lyase</keyword>
<keyword evidence="1 3" id="KW-0732">Signal</keyword>
<dbReference type="GO" id="GO:0042597">
    <property type="term" value="C:periplasmic space"/>
    <property type="evidence" value="ECO:0007669"/>
    <property type="project" value="InterPro"/>
</dbReference>
<dbReference type="Gene3D" id="1.50.10.100">
    <property type="entry name" value="Chondroitin AC/alginate lyase"/>
    <property type="match status" value="1"/>
</dbReference>
<reference evidence="5 6" key="1">
    <citation type="submission" date="2020-01" db="EMBL/GenBank/DDBJ databases">
        <title>Whole genome and functional gene identification of agarase of Vibrio HN897.</title>
        <authorList>
            <person name="Liu Y."/>
            <person name="Zhao Z."/>
        </authorList>
    </citation>
    <scope>NUCLEOTIDE SEQUENCE [LARGE SCALE GENOMIC DNA]</scope>
    <source>
        <strain evidence="5 6">HN897</strain>
    </source>
</reference>
<dbReference type="InterPro" id="IPR008929">
    <property type="entry name" value="Chondroitin_lyas"/>
</dbReference>
<evidence type="ECO:0000256" key="3">
    <source>
        <dbReference type="SAM" id="SignalP"/>
    </source>
</evidence>
<dbReference type="AlphaFoldDB" id="A0A7Z2YFQ8"/>
<evidence type="ECO:0000259" key="4">
    <source>
        <dbReference type="Pfam" id="PF05426"/>
    </source>
</evidence>
<dbReference type="GO" id="GO:0016829">
    <property type="term" value="F:lyase activity"/>
    <property type="evidence" value="ECO:0007669"/>
    <property type="project" value="UniProtKB-KW"/>
</dbReference>
<evidence type="ECO:0000313" key="6">
    <source>
        <dbReference type="Proteomes" id="UP000464262"/>
    </source>
</evidence>
<feature type="domain" description="Alginate lyase" evidence="4">
    <location>
        <begin position="76"/>
        <end position="353"/>
    </location>
</feature>
<dbReference type="SUPFAM" id="SSF48230">
    <property type="entry name" value="Chondroitin AC/alginate lyase"/>
    <property type="match status" value="1"/>
</dbReference>
<evidence type="ECO:0000313" key="5">
    <source>
        <dbReference type="EMBL" id="QIA65449.1"/>
    </source>
</evidence>
<dbReference type="KEGG" id="vas:GT360_18080"/>
<proteinExistence type="predicted"/>
<name>A0A7Z2YFQ8_9VIBR</name>
<feature type="signal peptide" evidence="3">
    <location>
        <begin position="1"/>
        <end position="23"/>
    </location>
</feature>
<organism evidence="5 6">
    <name type="scientific">Vibrio astriarenae</name>
    <dbReference type="NCBI Taxonomy" id="1481923"/>
    <lineage>
        <taxon>Bacteria</taxon>
        <taxon>Pseudomonadati</taxon>
        <taxon>Pseudomonadota</taxon>
        <taxon>Gammaproteobacteria</taxon>
        <taxon>Vibrionales</taxon>
        <taxon>Vibrionaceae</taxon>
        <taxon>Vibrio</taxon>
    </lineage>
</organism>
<gene>
    <name evidence="5" type="ORF">GT360_18080</name>
</gene>
<dbReference type="Pfam" id="PF05426">
    <property type="entry name" value="Alginate_lyase"/>
    <property type="match status" value="1"/>
</dbReference>
<dbReference type="Proteomes" id="UP000464262">
    <property type="component" value="Chromosome 2"/>
</dbReference>